<gene>
    <name evidence="1" type="ORF">TPR58_10505</name>
</gene>
<dbReference type="RefSeq" id="WP_346246596.1">
    <property type="nucleotide sequence ID" value="NZ_JBDIZK010000005.1"/>
</dbReference>
<dbReference type="InterPro" id="IPR025365">
    <property type="entry name" value="DUF4269"/>
</dbReference>
<dbReference type="Proteomes" id="UP001427805">
    <property type="component" value="Unassembled WGS sequence"/>
</dbReference>
<dbReference type="EMBL" id="JBDIZK010000005">
    <property type="protein sequence ID" value="MEN3747600.1"/>
    <property type="molecule type" value="Genomic_DNA"/>
</dbReference>
<protein>
    <submittedName>
        <fullName evidence="1">DUF4269 domain-containing protein</fullName>
    </submittedName>
</protein>
<sequence>MTRPGYRDALEDSGVLTALAAFDPHVAGTPPLGLDLPDSDIDVLCHATDADAFCRIVWSAFAAYEGFAMHQWRSGGRPVIARFRAQGWAFELFASAEPVVAQAGWRHFMVERRLLGLGGDRLRDAVMAARREGLKTEPAFAKVLGLPGDPYAAMLAIEAQSDIALADLLRMRRC</sequence>
<keyword evidence="2" id="KW-1185">Reference proteome</keyword>
<accession>A0ABV0B8V6</accession>
<comment type="caution">
    <text evidence="1">The sequence shown here is derived from an EMBL/GenBank/DDBJ whole genome shotgun (WGS) entry which is preliminary data.</text>
</comment>
<dbReference type="Pfam" id="PF14091">
    <property type="entry name" value="DUF4269"/>
    <property type="match status" value="1"/>
</dbReference>
<evidence type="ECO:0000313" key="1">
    <source>
        <dbReference type="EMBL" id="MEN3747600.1"/>
    </source>
</evidence>
<organism evidence="1 2">
    <name type="scientific">Sphingomonas rustica</name>
    <dbReference type="NCBI Taxonomy" id="3103142"/>
    <lineage>
        <taxon>Bacteria</taxon>
        <taxon>Pseudomonadati</taxon>
        <taxon>Pseudomonadota</taxon>
        <taxon>Alphaproteobacteria</taxon>
        <taxon>Sphingomonadales</taxon>
        <taxon>Sphingomonadaceae</taxon>
        <taxon>Sphingomonas</taxon>
    </lineage>
</organism>
<proteinExistence type="predicted"/>
<name>A0ABV0B8V6_9SPHN</name>
<reference evidence="1 2" key="1">
    <citation type="submission" date="2024-05" db="EMBL/GenBank/DDBJ databases">
        <title>Sphingomonas sp. HF-S3 16S ribosomal RNA gene Genome sequencing and assembly.</title>
        <authorList>
            <person name="Lee H."/>
        </authorList>
    </citation>
    <scope>NUCLEOTIDE SEQUENCE [LARGE SCALE GENOMIC DNA]</scope>
    <source>
        <strain evidence="1 2">HF-S3</strain>
    </source>
</reference>
<evidence type="ECO:0000313" key="2">
    <source>
        <dbReference type="Proteomes" id="UP001427805"/>
    </source>
</evidence>